<dbReference type="RefSeq" id="WP_379871874.1">
    <property type="nucleotide sequence ID" value="NZ_JBHTBH010000007.1"/>
</dbReference>
<proteinExistence type="predicted"/>
<accession>A0ABW2KJ13</accession>
<evidence type="ECO:0000259" key="2">
    <source>
        <dbReference type="Pfam" id="PF01970"/>
    </source>
</evidence>
<dbReference type="EMBL" id="JBHTBH010000007">
    <property type="protein sequence ID" value="MFC7329216.1"/>
    <property type="molecule type" value="Genomic_DNA"/>
</dbReference>
<feature type="transmembrane region" description="Helical" evidence="1">
    <location>
        <begin position="167"/>
        <end position="184"/>
    </location>
</feature>
<name>A0ABW2KJ13_9ACTN</name>
<dbReference type="PANTHER" id="PTHR35342">
    <property type="entry name" value="TRICARBOXYLIC TRANSPORT PROTEIN"/>
    <property type="match status" value="1"/>
</dbReference>
<feature type="transmembrane region" description="Helical" evidence="1">
    <location>
        <begin position="24"/>
        <end position="55"/>
    </location>
</feature>
<feature type="transmembrane region" description="Helical" evidence="1">
    <location>
        <begin position="464"/>
        <end position="488"/>
    </location>
</feature>
<keyword evidence="1" id="KW-0812">Transmembrane</keyword>
<evidence type="ECO:0000313" key="3">
    <source>
        <dbReference type="EMBL" id="MFC7329216.1"/>
    </source>
</evidence>
<dbReference type="Pfam" id="PF01970">
    <property type="entry name" value="TctA"/>
    <property type="match status" value="1"/>
</dbReference>
<keyword evidence="1" id="KW-0472">Membrane</keyword>
<reference evidence="4" key="1">
    <citation type="journal article" date="2019" name="Int. J. Syst. Evol. Microbiol.">
        <title>The Global Catalogue of Microorganisms (GCM) 10K type strain sequencing project: providing services to taxonomists for standard genome sequencing and annotation.</title>
        <authorList>
            <consortium name="The Broad Institute Genomics Platform"/>
            <consortium name="The Broad Institute Genome Sequencing Center for Infectious Disease"/>
            <person name="Wu L."/>
            <person name="Ma J."/>
        </authorList>
    </citation>
    <scope>NUCLEOTIDE SEQUENCE [LARGE SCALE GENOMIC DNA]</scope>
    <source>
        <strain evidence="4">CGMCC 4.7382</strain>
    </source>
</reference>
<sequence>MDAFSLLLAGFADALTPANLMWCLIGVVLGTAVGVLPGLGSSMAVALLLPLTFLLEPTAAFIMFAGIYYGGQFGGATTSILLNTPGQSTSIVTAFEGHAMALRGRASQALAASVLGSFVGGIIATTVVAFFAQRMVAFALGFGPAEYFALAMLAFVSTAAVVTSSPLRGIAALGIGMALSVVGIDDQSGAVRLTFGMPQLLDGVSIVVVTVGLLAVGEVLYTGFRPSRGAPGSVLVSGTPWLSRSDLRRSWLPWLRGTAVGLPFGIIPAGGAEIPTFLSYGTEKALARRRGDSEFGRGAIEGVAGPEAANNATTATAMIPLLGLGLPTSATAAVMLAAFQQYGMQPGPLLFESEADLVWALLASMFLGTFFLLLINLPFAPLWARLLRLPRRHLYAGLMVFATVGIYSAKGSVFDIVLLYVVGALGMLMRRYDVPVAPVLIGVILGPLAEGELRRAMAASQGDLAILVDSGIAVGIYAVLLVVAAVLAGKRIRDRRARTAAEREGPAAVR</sequence>
<comment type="caution">
    <text evidence="3">The sequence shown here is derived from an EMBL/GenBank/DDBJ whole genome shotgun (WGS) entry which is preliminary data.</text>
</comment>
<evidence type="ECO:0000313" key="4">
    <source>
        <dbReference type="Proteomes" id="UP001596540"/>
    </source>
</evidence>
<keyword evidence="4" id="KW-1185">Reference proteome</keyword>
<feature type="transmembrane region" description="Helical" evidence="1">
    <location>
        <begin position="138"/>
        <end position="160"/>
    </location>
</feature>
<feature type="domain" description="DUF112" evidence="2">
    <location>
        <begin position="20"/>
        <end position="440"/>
    </location>
</feature>
<gene>
    <name evidence="3" type="ORF">ACFQRF_15880</name>
</gene>
<feature type="transmembrane region" description="Helical" evidence="1">
    <location>
        <begin position="395"/>
        <end position="422"/>
    </location>
</feature>
<feature type="transmembrane region" description="Helical" evidence="1">
    <location>
        <begin position="359"/>
        <end position="383"/>
    </location>
</feature>
<organism evidence="3 4">
    <name type="scientific">Marinactinospora rubrisoli</name>
    <dbReference type="NCBI Taxonomy" id="2715399"/>
    <lineage>
        <taxon>Bacteria</taxon>
        <taxon>Bacillati</taxon>
        <taxon>Actinomycetota</taxon>
        <taxon>Actinomycetes</taxon>
        <taxon>Streptosporangiales</taxon>
        <taxon>Nocardiopsidaceae</taxon>
        <taxon>Marinactinospora</taxon>
    </lineage>
</organism>
<feature type="transmembrane region" description="Helical" evidence="1">
    <location>
        <begin position="109"/>
        <end position="132"/>
    </location>
</feature>
<feature type="transmembrane region" description="Helical" evidence="1">
    <location>
        <begin position="319"/>
        <end position="339"/>
    </location>
</feature>
<keyword evidence="1" id="KW-1133">Transmembrane helix</keyword>
<protein>
    <submittedName>
        <fullName evidence="3">Tripartite tricarboxylate transporter permease</fullName>
    </submittedName>
</protein>
<dbReference type="Proteomes" id="UP001596540">
    <property type="component" value="Unassembled WGS sequence"/>
</dbReference>
<dbReference type="InterPro" id="IPR002823">
    <property type="entry name" value="DUF112_TM"/>
</dbReference>
<evidence type="ECO:0000256" key="1">
    <source>
        <dbReference type="SAM" id="Phobius"/>
    </source>
</evidence>
<dbReference type="PANTHER" id="PTHR35342:SF5">
    <property type="entry name" value="TRICARBOXYLIC TRANSPORT PROTEIN"/>
    <property type="match status" value="1"/>
</dbReference>
<feature type="transmembrane region" description="Helical" evidence="1">
    <location>
        <begin position="204"/>
        <end position="224"/>
    </location>
</feature>